<name>A0ABD2YMR5_9GENT</name>
<feature type="compositionally biased region" description="Polar residues" evidence="1">
    <location>
        <begin position="167"/>
        <end position="181"/>
    </location>
</feature>
<dbReference type="EMBL" id="JBJUIK010000013">
    <property type="protein sequence ID" value="KAL3507219.1"/>
    <property type="molecule type" value="Genomic_DNA"/>
</dbReference>
<protein>
    <submittedName>
        <fullName evidence="2">Uncharacterized protein</fullName>
    </submittedName>
</protein>
<evidence type="ECO:0000313" key="3">
    <source>
        <dbReference type="Proteomes" id="UP001630127"/>
    </source>
</evidence>
<accession>A0ABD2YMR5</accession>
<sequence length="245" mass="26864">MSSIFGSDSLEHTISDQATAKGLLMFFLGLWIKHTILSRVRYCVCGPTEIRFALFSTSRIQRVVLSLKDHRIGTKYRSVHGEGFSSLLIVPLKKVSARGESSLTIKKQLTPSAQQVPSDSLKASSSVVAASSSAQVERVDLEPSISEESSTSKIKKSLAFLAHNALSRKQSSTGAPGQTKNEANKLARPSHTIEVDKLKQEVNPLIANLNKKQLELNQFRKPRSADNLFVLSLTIESNEKSDQGE</sequence>
<evidence type="ECO:0000313" key="2">
    <source>
        <dbReference type="EMBL" id="KAL3507219.1"/>
    </source>
</evidence>
<feature type="region of interest" description="Disordered" evidence="1">
    <location>
        <begin position="167"/>
        <end position="189"/>
    </location>
</feature>
<proteinExistence type="predicted"/>
<reference evidence="2 3" key="1">
    <citation type="submission" date="2024-11" db="EMBL/GenBank/DDBJ databases">
        <title>A near-complete genome assembly of Cinchona calisaya.</title>
        <authorList>
            <person name="Lian D.C."/>
            <person name="Zhao X.W."/>
            <person name="Wei L."/>
        </authorList>
    </citation>
    <scope>NUCLEOTIDE SEQUENCE [LARGE SCALE GENOMIC DNA]</scope>
    <source>
        <tissue evidence="2">Nenye</tissue>
    </source>
</reference>
<evidence type="ECO:0000256" key="1">
    <source>
        <dbReference type="SAM" id="MobiDB-lite"/>
    </source>
</evidence>
<gene>
    <name evidence="2" type="ORF">ACH5RR_032601</name>
</gene>
<keyword evidence="3" id="KW-1185">Reference proteome</keyword>
<comment type="caution">
    <text evidence="2">The sequence shown here is derived from an EMBL/GenBank/DDBJ whole genome shotgun (WGS) entry which is preliminary data.</text>
</comment>
<organism evidence="2 3">
    <name type="scientific">Cinchona calisaya</name>
    <dbReference type="NCBI Taxonomy" id="153742"/>
    <lineage>
        <taxon>Eukaryota</taxon>
        <taxon>Viridiplantae</taxon>
        <taxon>Streptophyta</taxon>
        <taxon>Embryophyta</taxon>
        <taxon>Tracheophyta</taxon>
        <taxon>Spermatophyta</taxon>
        <taxon>Magnoliopsida</taxon>
        <taxon>eudicotyledons</taxon>
        <taxon>Gunneridae</taxon>
        <taxon>Pentapetalae</taxon>
        <taxon>asterids</taxon>
        <taxon>lamiids</taxon>
        <taxon>Gentianales</taxon>
        <taxon>Rubiaceae</taxon>
        <taxon>Cinchonoideae</taxon>
        <taxon>Cinchoneae</taxon>
        <taxon>Cinchona</taxon>
    </lineage>
</organism>
<dbReference type="AlphaFoldDB" id="A0ABD2YMR5"/>
<dbReference type="Proteomes" id="UP001630127">
    <property type="component" value="Unassembled WGS sequence"/>
</dbReference>